<dbReference type="InterPro" id="IPR054612">
    <property type="entry name" value="Phage_capsid-like_C"/>
</dbReference>
<comment type="subcellular location">
    <subcellularLocation>
        <location evidence="1">Virion</location>
    </subcellularLocation>
</comment>
<accession>A0ABS6UX72</accession>
<dbReference type="InterPro" id="IPR024455">
    <property type="entry name" value="Phage_capsid"/>
</dbReference>
<evidence type="ECO:0000256" key="1">
    <source>
        <dbReference type="ARBA" id="ARBA00004328"/>
    </source>
</evidence>
<dbReference type="EMBL" id="JADQDK010000001">
    <property type="protein sequence ID" value="MBW0136855.1"/>
    <property type="molecule type" value="Genomic_DNA"/>
</dbReference>
<evidence type="ECO:0000259" key="2">
    <source>
        <dbReference type="Pfam" id="PF05065"/>
    </source>
</evidence>
<proteinExistence type="predicted"/>
<evidence type="ECO:0000313" key="4">
    <source>
        <dbReference type="Proteomes" id="UP000694287"/>
    </source>
</evidence>
<dbReference type="RefSeq" id="WP_218603955.1">
    <property type="nucleotide sequence ID" value="NZ_JADQDJ010000175.1"/>
</dbReference>
<sequence>MTIDELLAALQAIIDEAAASEASGGPGLTDEQAERYEALEVKLVAARKVDEVQKRHAAYKVATPGQFVTGSAPKADDTLERAFSSYLRTGKDNADIVELRAQSTSNTEGGYTVPEGFRQKLVDRMKAFGGVGEVVENITTDSGNNLPWPTIDDTANVGEIVAEGGTFASGADMVLGTADLGAYKYMAGGGGNVPLRVSWELLQDSAFDVEGLISSKLGERIARIQAVHLVSGTGSGQPLGIQTGLTGVEMTGAAITYDDLLRVIHSIDPAYRQGGRCRWAFSDTSLAYLRGMKDAAGDPLWRADSENMGTELGGGTLMGYPVTIDQAFSGYTTATNAATNWGVFGDLAEGYVRRQVKDITVVVNPWTRAANGQVEYSAWARMDATQQNVNAYRAISGYTA</sequence>
<dbReference type="NCBIfam" id="TIGR01554">
    <property type="entry name" value="major_cap_HK97"/>
    <property type="match status" value="1"/>
</dbReference>
<protein>
    <submittedName>
        <fullName evidence="3">Phage major capsid protein</fullName>
    </submittedName>
</protein>
<name>A0ABS6UX72_9PSEU</name>
<comment type="caution">
    <text evidence="3">The sequence shown here is derived from an EMBL/GenBank/DDBJ whole genome shotgun (WGS) entry which is preliminary data.</text>
</comment>
<keyword evidence="4" id="KW-1185">Reference proteome</keyword>
<organism evidence="3 4">
    <name type="scientific">Pseudonocardia abyssalis</name>
    <dbReference type="NCBI Taxonomy" id="2792008"/>
    <lineage>
        <taxon>Bacteria</taxon>
        <taxon>Bacillati</taxon>
        <taxon>Actinomycetota</taxon>
        <taxon>Actinomycetes</taxon>
        <taxon>Pseudonocardiales</taxon>
        <taxon>Pseudonocardiaceae</taxon>
        <taxon>Pseudonocardia</taxon>
    </lineage>
</organism>
<gene>
    <name evidence="3" type="ORF">I4I81_21670</name>
</gene>
<feature type="domain" description="Phage capsid-like C-terminal" evidence="2">
    <location>
        <begin position="109"/>
        <end position="391"/>
    </location>
</feature>
<reference evidence="3 4" key="1">
    <citation type="submission" date="2020-11" db="EMBL/GenBank/DDBJ databases">
        <title>Pseudonocardia abyssalis sp. nov. and Pseudonocardia oceani sp. nov., description and phylogenomic analysis of two novel actinomycetes isolated from the deep Southern Ocean.</title>
        <authorList>
            <person name="Parra J."/>
        </authorList>
    </citation>
    <scope>NUCLEOTIDE SEQUENCE [LARGE SCALE GENOMIC DNA]</scope>
    <source>
        <strain evidence="3 4">KRD-168</strain>
    </source>
</reference>
<dbReference type="Pfam" id="PF05065">
    <property type="entry name" value="Phage_capsid"/>
    <property type="match status" value="1"/>
</dbReference>
<evidence type="ECO:0000313" key="3">
    <source>
        <dbReference type="EMBL" id="MBW0136855.1"/>
    </source>
</evidence>
<dbReference type="Proteomes" id="UP000694287">
    <property type="component" value="Unassembled WGS sequence"/>
</dbReference>